<dbReference type="InterPro" id="IPR050126">
    <property type="entry name" value="Ap4A_hydrolase"/>
</dbReference>
<dbReference type="PIRSF" id="PIRSF000883">
    <property type="entry name" value="Pesterase_MJ0912"/>
    <property type="match status" value="1"/>
</dbReference>
<proteinExistence type="inferred from homology"/>
<accession>A0A1V4ANC5</accession>
<comment type="similarity">
    <text evidence="1">Belongs to the metallophosphoesterase superfamily. YfcE family.</text>
</comment>
<dbReference type="CDD" id="cd00838">
    <property type="entry name" value="MPP_superfamily"/>
    <property type="match status" value="1"/>
</dbReference>
<name>A0A1V4ANC5_9BACT</name>
<protein>
    <recommendedName>
        <fullName evidence="2">Calcineurin-like phosphoesterase domain-containing protein</fullName>
    </recommendedName>
</protein>
<dbReference type="GO" id="GO:0016791">
    <property type="term" value="F:phosphatase activity"/>
    <property type="evidence" value="ECO:0007669"/>
    <property type="project" value="TreeGrafter"/>
</dbReference>
<sequence>MRYGVIGDIHSNYEALTAVLKELRAEQVDKILCTGDIIGYAAEPIPCIEIIRDLDCTIVAGNHDYAAVGKFPSGYFHAAARDAIVWTAQQLTSEYTEFLKKLPLVEEFNDITLVHASLNHPEFFDYITTGVEARLSLDILKTKICFYGHSHVPLAIFLAGENVHVDRGSVFDLSNADKALINVGSVGQPRDWDIRASYAIYDEKNKSVQIKRVKYNIQDTVGKIYKAGLPEANALRLMS</sequence>
<evidence type="ECO:0000313" key="4">
    <source>
        <dbReference type="Proteomes" id="UP000189681"/>
    </source>
</evidence>
<dbReference type="AlphaFoldDB" id="A0A1V4ANC5"/>
<organism evidence="3 4">
    <name type="scientific">Candidatus Brocadia carolinensis</name>
    <dbReference type="NCBI Taxonomy" id="1004156"/>
    <lineage>
        <taxon>Bacteria</taxon>
        <taxon>Pseudomonadati</taxon>
        <taxon>Planctomycetota</taxon>
        <taxon>Candidatus Brocadiia</taxon>
        <taxon>Candidatus Brocadiales</taxon>
        <taxon>Candidatus Brocadiaceae</taxon>
        <taxon>Candidatus Brocadia</taxon>
    </lineage>
</organism>
<dbReference type="EMBL" id="AYTS01000209">
    <property type="protein sequence ID" value="OOP54790.1"/>
    <property type="molecule type" value="Genomic_DNA"/>
</dbReference>
<dbReference type="PANTHER" id="PTHR42850">
    <property type="entry name" value="METALLOPHOSPHOESTERASE"/>
    <property type="match status" value="1"/>
</dbReference>
<dbReference type="SUPFAM" id="SSF56300">
    <property type="entry name" value="Metallo-dependent phosphatases"/>
    <property type="match status" value="1"/>
</dbReference>
<dbReference type="InterPro" id="IPR024654">
    <property type="entry name" value="Calcineurin-like_PHP_lpxH"/>
</dbReference>
<dbReference type="PANTHER" id="PTHR42850:SF2">
    <property type="entry name" value="BLL5683 PROTEIN"/>
    <property type="match status" value="1"/>
</dbReference>
<gene>
    <name evidence="3" type="ORF">AYP45_18130</name>
</gene>
<comment type="caution">
    <text evidence="3">The sequence shown here is derived from an EMBL/GenBank/DDBJ whole genome shotgun (WGS) entry which is preliminary data.</text>
</comment>
<dbReference type="InterPro" id="IPR029052">
    <property type="entry name" value="Metallo-depent_PP-like"/>
</dbReference>
<reference evidence="3 4" key="1">
    <citation type="journal article" date="2017" name="Water Res.">
        <title>Discovery and metagenomic analysis of an anammox bacterial enrichment related to Candidatus "Brocadia caroliniensis" in a full-scale glycerol-fed nitritation-denitritation separate centrate treatment process.</title>
        <authorList>
            <person name="Park H."/>
            <person name="Brotto A.C."/>
            <person name="van Loosdrecht M.C."/>
            <person name="Chandran K."/>
        </authorList>
    </citation>
    <scope>NUCLEOTIDE SEQUENCE [LARGE SCALE GENOMIC DNA]</scope>
    <source>
        <strain evidence="3">26THWARD</strain>
    </source>
</reference>
<dbReference type="STRING" id="1004156.AYP45_18130"/>
<evidence type="ECO:0000256" key="1">
    <source>
        <dbReference type="ARBA" id="ARBA00008950"/>
    </source>
</evidence>
<evidence type="ECO:0000313" key="3">
    <source>
        <dbReference type="EMBL" id="OOP54790.1"/>
    </source>
</evidence>
<dbReference type="Gene3D" id="3.60.21.10">
    <property type="match status" value="1"/>
</dbReference>
<dbReference type="GO" id="GO:0005737">
    <property type="term" value="C:cytoplasm"/>
    <property type="evidence" value="ECO:0007669"/>
    <property type="project" value="TreeGrafter"/>
</dbReference>
<feature type="domain" description="Calcineurin-like phosphoesterase" evidence="2">
    <location>
        <begin position="1"/>
        <end position="205"/>
    </location>
</feature>
<dbReference type="InterPro" id="IPR011152">
    <property type="entry name" value="Pesterase_MJ0912"/>
</dbReference>
<dbReference type="Proteomes" id="UP000189681">
    <property type="component" value="Unassembled WGS sequence"/>
</dbReference>
<dbReference type="Pfam" id="PF12850">
    <property type="entry name" value="Metallophos_2"/>
    <property type="match status" value="1"/>
</dbReference>
<evidence type="ECO:0000259" key="2">
    <source>
        <dbReference type="Pfam" id="PF12850"/>
    </source>
</evidence>